<comment type="caution">
    <text evidence="4">The sequence shown here is derived from an EMBL/GenBank/DDBJ whole genome shotgun (WGS) entry which is preliminary data.</text>
</comment>
<reference evidence="5" key="1">
    <citation type="submission" date="2019-06" db="EMBL/GenBank/DDBJ databases">
        <title>Gordonia isolated from sludge of a wastewater treatment plant.</title>
        <authorList>
            <person name="Tamura T."/>
            <person name="Aoyama K."/>
            <person name="Kang Y."/>
            <person name="Saito S."/>
            <person name="Akiyama N."/>
            <person name="Yazawa K."/>
            <person name="Gonoi T."/>
            <person name="Mikami Y."/>
        </authorList>
    </citation>
    <scope>NUCLEOTIDE SEQUENCE [LARGE SCALE GENOMIC DNA]</scope>
    <source>
        <strain evidence="5">NBRC 107696</strain>
    </source>
</reference>
<organism evidence="4 5">
    <name type="scientific">Gordonia spumicola</name>
    <dbReference type="NCBI Taxonomy" id="589161"/>
    <lineage>
        <taxon>Bacteria</taxon>
        <taxon>Bacillati</taxon>
        <taxon>Actinomycetota</taxon>
        <taxon>Actinomycetes</taxon>
        <taxon>Mycobacteriales</taxon>
        <taxon>Gordoniaceae</taxon>
        <taxon>Gordonia</taxon>
    </lineage>
</organism>
<dbReference type="EMBL" id="BJOV01000005">
    <property type="protein sequence ID" value="GEE02464.1"/>
    <property type="molecule type" value="Genomic_DNA"/>
</dbReference>
<dbReference type="PANTHER" id="PTHR21666:SF289">
    <property type="entry name" value="L-ALA--D-GLU ENDOPEPTIDASE"/>
    <property type="match status" value="1"/>
</dbReference>
<feature type="chain" id="PRO_5029576924" description="M23ase beta-sheet core domain-containing protein" evidence="2">
    <location>
        <begin position="25"/>
        <end position="184"/>
    </location>
</feature>
<keyword evidence="1 2" id="KW-0732">Signal</keyword>
<dbReference type="SUPFAM" id="SSF51261">
    <property type="entry name" value="Duplicated hybrid motif"/>
    <property type="match status" value="1"/>
</dbReference>
<evidence type="ECO:0000256" key="2">
    <source>
        <dbReference type="SAM" id="SignalP"/>
    </source>
</evidence>
<accession>A0A7I9VB24</accession>
<protein>
    <recommendedName>
        <fullName evidence="3">M23ase beta-sheet core domain-containing protein</fullName>
    </recommendedName>
</protein>
<sequence>MRGRRIVGSVAAATLLGVAAAPQAASRGQTRYDWPLAPRPSVARGFDPPEHHWESGHRGVDLASPADAAVLAARSGTVQFAGPVGGRPVVSIRHADGVTTTYEPVTPRVRRGDSVGRGEVIGVLVAGHPGCPTATCLHWGARRGGGHDADYLNPLGLLGVLRVRLKPLTPADAPGRAPPAAAPR</sequence>
<evidence type="ECO:0000256" key="1">
    <source>
        <dbReference type="ARBA" id="ARBA00022729"/>
    </source>
</evidence>
<dbReference type="InterPro" id="IPR050570">
    <property type="entry name" value="Cell_wall_metabolism_enzyme"/>
</dbReference>
<proteinExistence type="predicted"/>
<dbReference type="OrthoDB" id="5245088at2"/>
<evidence type="ECO:0000259" key="3">
    <source>
        <dbReference type="Pfam" id="PF01551"/>
    </source>
</evidence>
<dbReference type="InterPro" id="IPR011055">
    <property type="entry name" value="Dup_hybrid_motif"/>
</dbReference>
<keyword evidence="5" id="KW-1185">Reference proteome</keyword>
<dbReference type="PANTHER" id="PTHR21666">
    <property type="entry name" value="PEPTIDASE-RELATED"/>
    <property type="match status" value="1"/>
</dbReference>
<dbReference type="RefSeq" id="WP_161896135.1">
    <property type="nucleotide sequence ID" value="NZ_BJOV01000005.1"/>
</dbReference>
<dbReference type="InterPro" id="IPR016047">
    <property type="entry name" value="M23ase_b-sheet_dom"/>
</dbReference>
<evidence type="ECO:0000313" key="5">
    <source>
        <dbReference type="Proteomes" id="UP000444960"/>
    </source>
</evidence>
<dbReference type="Proteomes" id="UP000444960">
    <property type="component" value="Unassembled WGS sequence"/>
</dbReference>
<dbReference type="CDD" id="cd12797">
    <property type="entry name" value="M23_peptidase"/>
    <property type="match status" value="1"/>
</dbReference>
<feature type="signal peptide" evidence="2">
    <location>
        <begin position="1"/>
        <end position="24"/>
    </location>
</feature>
<gene>
    <name evidence="4" type="ORF">nbrc107696_29100</name>
</gene>
<dbReference type="AlphaFoldDB" id="A0A7I9VB24"/>
<dbReference type="Pfam" id="PF01551">
    <property type="entry name" value="Peptidase_M23"/>
    <property type="match status" value="1"/>
</dbReference>
<dbReference type="GO" id="GO:0004222">
    <property type="term" value="F:metalloendopeptidase activity"/>
    <property type="evidence" value="ECO:0007669"/>
    <property type="project" value="TreeGrafter"/>
</dbReference>
<feature type="domain" description="M23ase beta-sheet core" evidence="3">
    <location>
        <begin position="56"/>
        <end position="145"/>
    </location>
</feature>
<name>A0A7I9VB24_9ACTN</name>
<dbReference type="Gene3D" id="2.70.70.10">
    <property type="entry name" value="Glucose Permease (Domain IIA)"/>
    <property type="match status" value="1"/>
</dbReference>
<evidence type="ECO:0000313" key="4">
    <source>
        <dbReference type="EMBL" id="GEE02464.1"/>
    </source>
</evidence>